<accession>A0A242MGZ7</accession>
<organism evidence="4 5">
    <name type="scientific">Caballeronia sordidicola</name>
    <name type="common">Burkholderia sordidicola</name>
    <dbReference type="NCBI Taxonomy" id="196367"/>
    <lineage>
        <taxon>Bacteria</taxon>
        <taxon>Pseudomonadati</taxon>
        <taxon>Pseudomonadota</taxon>
        <taxon>Betaproteobacteria</taxon>
        <taxon>Burkholderiales</taxon>
        <taxon>Burkholderiaceae</taxon>
        <taxon>Caballeronia</taxon>
    </lineage>
</organism>
<dbReference type="InterPro" id="IPR008030">
    <property type="entry name" value="NmrA-like"/>
</dbReference>
<sequence>MPLWKRLCNAYRECSFTDNRQNIMGKIITVAGATGNIGTRLVRALAGQGATVRTLVRESTKAEARTELERLGAQIVPVDMNNAAVLAASLEGSEGVVSTLSGLRDVIVDMQSKLLDAAVAAKVPRFIASDFACDFTRLDDGENRNFDLRREFNQRLDKAPIAGTSIFNGGFADMLLSGHGPFFDIANRRVQYWESPDQAMDFTTMDNVAHYTALAALDPSAPRALRIAGDVVSARDMAAFATEISGVEFSLFRLGTADELARRIRDARAADPESENEVFPVFQQMQYMHNMFSGRAKMLHLDNVRYASMRWTTLRDLLAESDGLKGLSGR</sequence>
<dbReference type="SUPFAM" id="SSF51735">
    <property type="entry name" value="NAD(P)-binding Rossmann-fold domains"/>
    <property type="match status" value="1"/>
</dbReference>
<dbReference type="Gene3D" id="3.40.50.720">
    <property type="entry name" value="NAD(P)-binding Rossmann-like Domain"/>
    <property type="match status" value="1"/>
</dbReference>
<evidence type="ECO:0000256" key="2">
    <source>
        <dbReference type="ARBA" id="ARBA00023002"/>
    </source>
</evidence>
<comment type="caution">
    <text evidence="4">The sequence shown here is derived from an EMBL/GenBank/DDBJ whole genome shotgun (WGS) entry which is preliminary data.</text>
</comment>
<evidence type="ECO:0000259" key="3">
    <source>
        <dbReference type="Pfam" id="PF05368"/>
    </source>
</evidence>
<evidence type="ECO:0000256" key="1">
    <source>
        <dbReference type="ARBA" id="ARBA00022857"/>
    </source>
</evidence>
<dbReference type="Pfam" id="PF05368">
    <property type="entry name" value="NmrA"/>
    <property type="match status" value="1"/>
</dbReference>
<dbReference type="Proteomes" id="UP000195221">
    <property type="component" value="Unassembled WGS sequence"/>
</dbReference>
<dbReference type="InterPro" id="IPR051609">
    <property type="entry name" value="NmrA/Isoflavone_reductase-like"/>
</dbReference>
<feature type="domain" description="NmrA-like" evidence="3">
    <location>
        <begin position="26"/>
        <end position="237"/>
    </location>
</feature>
<proteinExistence type="predicted"/>
<dbReference type="InterPro" id="IPR036291">
    <property type="entry name" value="NAD(P)-bd_dom_sf"/>
</dbReference>
<reference evidence="4 5" key="1">
    <citation type="submission" date="2017-03" db="EMBL/GenBank/DDBJ databases">
        <title>Genome analysis of strain PAMC 26577.</title>
        <authorList>
            <person name="Oh H.-M."/>
            <person name="Yang J.-A."/>
        </authorList>
    </citation>
    <scope>NUCLEOTIDE SEQUENCE [LARGE SCALE GENOMIC DNA]</scope>
    <source>
        <strain evidence="4 5">PAMC 26577</strain>
    </source>
</reference>
<keyword evidence="1" id="KW-0521">NADP</keyword>
<name>A0A242MGZ7_CABSO</name>
<keyword evidence="2" id="KW-0560">Oxidoreductase</keyword>
<evidence type="ECO:0000313" key="5">
    <source>
        <dbReference type="Proteomes" id="UP000195221"/>
    </source>
</evidence>
<evidence type="ECO:0000313" key="4">
    <source>
        <dbReference type="EMBL" id="OTP70584.1"/>
    </source>
</evidence>
<gene>
    <name evidence="4" type="ORF">PAMC26577_26380</name>
</gene>
<dbReference type="GO" id="GO:0016491">
    <property type="term" value="F:oxidoreductase activity"/>
    <property type="evidence" value="ECO:0007669"/>
    <property type="project" value="UniProtKB-KW"/>
</dbReference>
<dbReference type="AlphaFoldDB" id="A0A242MGZ7"/>
<dbReference type="EMBL" id="NBTZ01000106">
    <property type="protein sequence ID" value="OTP70584.1"/>
    <property type="molecule type" value="Genomic_DNA"/>
</dbReference>
<protein>
    <submittedName>
        <fullName evidence="4">Isoflavone reductase</fullName>
    </submittedName>
</protein>
<dbReference type="PANTHER" id="PTHR47706">
    <property type="entry name" value="NMRA-LIKE FAMILY PROTEIN"/>
    <property type="match status" value="1"/>
</dbReference>
<dbReference type="Gene3D" id="3.90.25.10">
    <property type="entry name" value="UDP-galactose 4-epimerase, domain 1"/>
    <property type="match status" value="1"/>
</dbReference>
<dbReference type="PANTHER" id="PTHR47706:SF1">
    <property type="entry name" value="CIPA-LIKE, PUTATIVE (AFU_ORTHOLOGUE AFUA_1G12460)-RELATED"/>
    <property type="match status" value="1"/>
</dbReference>